<proteinExistence type="predicted"/>
<keyword evidence="3" id="KW-1185">Reference proteome</keyword>
<protein>
    <submittedName>
        <fullName evidence="2">Uncharacterized protein</fullName>
    </submittedName>
</protein>
<dbReference type="AlphaFoldDB" id="A0A9Q9B1F8"/>
<reference evidence="2" key="1">
    <citation type="submission" date="2022-06" db="EMBL/GenBank/DDBJ databases">
        <title>Complete genome sequences of two strains of the flax pathogen Septoria linicola.</title>
        <authorList>
            <person name="Lapalu N."/>
            <person name="Simon A."/>
            <person name="Demenou B."/>
            <person name="Paumier D."/>
            <person name="Guillot M.-P."/>
            <person name="Gout L."/>
            <person name="Valade R."/>
        </authorList>
    </citation>
    <scope>NUCLEOTIDE SEQUENCE</scope>
    <source>
        <strain evidence="2">SE15195</strain>
    </source>
</reference>
<evidence type="ECO:0000313" key="2">
    <source>
        <dbReference type="EMBL" id="USW55521.1"/>
    </source>
</evidence>
<accession>A0A9Q9B1F8</accession>
<dbReference type="Proteomes" id="UP001056384">
    <property type="component" value="Chromosome 7"/>
</dbReference>
<gene>
    <name evidence="2" type="ORF">Slin15195_G088400</name>
</gene>
<organism evidence="2 3">
    <name type="scientific">Septoria linicola</name>
    <dbReference type="NCBI Taxonomy" id="215465"/>
    <lineage>
        <taxon>Eukaryota</taxon>
        <taxon>Fungi</taxon>
        <taxon>Dikarya</taxon>
        <taxon>Ascomycota</taxon>
        <taxon>Pezizomycotina</taxon>
        <taxon>Dothideomycetes</taxon>
        <taxon>Dothideomycetidae</taxon>
        <taxon>Mycosphaerellales</taxon>
        <taxon>Mycosphaerellaceae</taxon>
        <taxon>Septoria</taxon>
    </lineage>
</organism>
<name>A0A9Q9B1F8_9PEZI</name>
<dbReference type="EMBL" id="CP099424">
    <property type="protein sequence ID" value="USW55521.1"/>
    <property type="molecule type" value="Genomic_DNA"/>
</dbReference>
<feature type="compositionally biased region" description="Low complexity" evidence="1">
    <location>
        <begin position="73"/>
        <end position="82"/>
    </location>
</feature>
<evidence type="ECO:0000313" key="3">
    <source>
        <dbReference type="Proteomes" id="UP001056384"/>
    </source>
</evidence>
<feature type="region of interest" description="Disordered" evidence="1">
    <location>
        <begin position="63"/>
        <end position="94"/>
    </location>
</feature>
<evidence type="ECO:0000256" key="1">
    <source>
        <dbReference type="SAM" id="MobiDB-lite"/>
    </source>
</evidence>
<sequence>MADPTRLRSLFERFINASDDQKEALKLHLIEGLVLPNHNVHNAPLTLPATSVPDAASRLLAQVETQPPPGKSSPPSQSTPPSILGGSDREVLHGVRPKKKTWQIIIDTAELRNILTD</sequence>